<evidence type="ECO:0000313" key="3">
    <source>
        <dbReference type="Proteomes" id="UP000494172"/>
    </source>
</evidence>
<keyword evidence="1" id="KW-0472">Membrane</keyword>
<name>A0A9Q9SE97_9BURK</name>
<feature type="transmembrane region" description="Helical" evidence="1">
    <location>
        <begin position="24"/>
        <end position="44"/>
    </location>
</feature>
<evidence type="ECO:0000313" key="2">
    <source>
        <dbReference type="EMBL" id="VWB24475.1"/>
    </source>
</evidence>
<feature type="transmembrane region" description="Helical" evidence="1">
    <location>
        <begin position="150"/>
        <end position="169"/>
    </location>
</feature>
<feature type="transmembrane region" description="Helical" evidence="1">
    <location>
        <begin position="236"/>
        <end position="257"/>
    </location>
</feature>
<dbReference type="InterPro" id="IPR014550">
    <property type="entry name" value="UCP028704_OpgC"/>
</dbReference>
<feature type="transmembrane region" description="Helical" evidence="1">
    <location>
        <begin position="50"/>
        <end position="75"/>
    </location>
</feature>
<protein>
    <submittedName>
        <fullName evidence="2">Membrane protein</fullName>
    </submittedName>
</protein>
<feature type="transmembrane region" description="Helical" evidence="1">
    <location>
        <begin position="346"/>
        <end position="367"/>
    </location>
</feature>
<gene>
    <name evidence="2" type="ORF">BAR24066_00994</name>
</gene>
<dbReference type="PANTHER" id="PTHR38592">
    <property type="entry name" value="BLL4819 PROTEIN"/>
    <property type="match status" value="1"/>
</dbReference>
<reference evidence="2 3" key="1">
    <citation type="submission" date="2019-09" db="EMBL/GenBank/DDBJ databases">
        <authorList>
            <person name="Depoorter E."/>
        </authorList>
    </citation>
    <scope>NUCLEOTIDE SEQUENCE [LARGE SCALE GENOMIC DNA]</scope>
    <source>
        <strain evidence="2">LMG 24066</strain>
    </source>
</reference>
<organism evidence="2 3">
    <name type="scientific">Burkholderia arboris</name>
    <dbReference type="NCBI Taxonomy" id="488730"/>
    <lineage>
        <taxon>Bacteria</taxon>
        <taxon>Pseudomonadati</taxon>
        <taxon>Pseudomonadota</taxon>
        <taxon>Betaproteobacteria</taxon>
        <taxon>Burkholderiales</taxon>
        <taxon>Burkholderiaceae</taxon>
        <taxon>Burkholderia</taxon>
        <taxon>Burkholderia cepacia complex</taxon>
    </lineage>
</organism>
<feature type="transmembrane region" description="Helical" evidence="1">
    <location>
        <begin position="95"/>
        <end position="113"/>
    </location>
</feature>
<dbReference type="PIRSF" id="PIRSF028704">
    <property type="entry name" value="UPC028704"/>
    <property type="match status" value="1"/>
</dbReference>
<dbReference type="AlphaFoldDB" id="A0A9Q9SE97"/>
<dbReference type="Proteomes" id="UP000494172">
    <property type="component" value="Unassembled WGS sequence"/>
</dbReference>
<feature type="transmembrane region" description="Helical" evidence="1">
    <location>
        <begin position="308"/>
        <end position="326"/>
    </location>
</feature>
<evidence type="ECO:0000256" key="1">
    <source>
        <dbReference type="SAM" id="Phobius"/>
    </source>
</evidence>
<proteinExistence type="predicted"/>
<dbReference type="PANTHER" id="PTHR38592:SF3">
    <property type="entry name" value="BLL4819 PROTEIN"/>
    <property type="match status" value="1"/>
</dbReference>
<feature type="transmembrane region" description="Helical" evidence="1">
    <location>
        <begin position="205"/>
        <end position="224"/>
    </location>
</feature>
<feature type="transmembrane region" description="Helical" evidence="1">
    <location>
        <begin position="176"/>
        <end position="193"/>
    </location>
</feature>
<dbReference type="Pfam" id="PF10129">
    <property type="entry name" value="OpgC_C"/>
    <property type="match status" value="1"/>
</dbReference>
<sequence>MSLSPPPAATVQPSRGGRLIEIDFFRGLVLLMIVVDHIGASVLSRVTLHAFALCDAAEVFVFLGGFATASAYGAIAERHGARAAQQRFVRRAMQIYRAFLATSTLMLVVSAVLDHYGIDAPNLALDDVSVMLASPLTGAAELLTFQRQPYLASVLPMYVLFALASPVLVPFARRHPWLLVALSAASWIAAGWLGPELLDTDGFRWSFNPFAWQLIFVAGVLARCQPFYRHLALGRWGAAATGLACAVVLGCASYKLFSGLPLPEGVLKRDLALPRVVSFAAVAWLMADCVRFGWIARIAQGVRPVVAVGQRGLICFVAGAAISLVVDSLLHPVVRSADLRHVGVGLVADACALGLMMAVAGSGTWIARWRSAAA</sequence>
<accession>A0A9Q9SE97</accession>
<dbReference type="EMBL" id="CABVPX010000003">
    <property type="protein sequence ID" value="VWB24475.1"/>
    <property type="molecule type" value="Genomic_DNA"/>
</dbReference>
<keyword evidence="1" id="KW-1133">Transmembrane helix</keyword>
<feature type="transmembrane region" description="Helical" evidence="1">
    <location>
        <begin position="277"/>
        <end position="296"/>
    </location>
</feature>
<dbReference type="RefSeq" id="WP_174991660.1">
    <property type="nucleotide sequence ID" value="NZ_CABVPX010000003.1"/>
</dbReference>
<comment type="caution">
    <text evidence="2">The sequence shown here is derived from an EMBL/GenBank/DDBJ whole genome shotgun (WGS) entry which is preliminary data.</text>
</comment>
<keyword evidence="1" id="KW-0812">Transmembrane</keyword>